<dbReference type="EnsemblMetazoa" id="Aqu2.1.21114_001">
    <property type="protein sequence ID" value="Aqu2.1.21114_001"/>
    <property type="gene ID" value="Aqu2.1.21114"/>
</dbReference>
<evidence type="ECO:0000256" key="1">
    <source>
        <dbReference type="ARBA" id="ARBA00022737"/>
    </source>
</evidence>
<reference evidence="5" key="1">
    <citation type="journal article" date="2010" name="Nature">
        <title>The Amphimedon queenslandica genome and the evolution of animal complexity.</title>
        <authorList>
            <person name="Srivastava M."/>
            <person name="Simakov O."/>
            <person name="Chapman J."/>
            <person name="Fahey B."/>
            <person name="Gauthier M.E."/>
            <person name="Mitros T."/>
            <person name="Richards G.S."/>
            <person name="Conaco C."/>
            <person name="Dacre M."/>
            <person name="Hellsten U."/>
            <person name="Larroux C."/>
            <person name="Putnam N.H."/>
            <person name="Stanke M."/>
            <person name="Adamska M."/>
            <person name="Darling A."/>
            <person name="Degnan S.M."/>
            <person name="Oakley T.H."/>
            <person name="Plachetzki D.C."/>
            <person name="Zhai Y."/>
            <person name="Adamski M."/>
            <person name="Calcino A."/>
            <person name="Cummins S.F."/>
            <person name="Goodstein D.M."/>
            <person name="Harris C."/>
            <person name="Jackson D.J."/>
            <person name="Leys S.P."/>
            <person name="Shu S."/>
            <person name="Woodcroft B.J."/>
            <person name="Vervoort M."/>
            <person name="Kosik K.S."/>
            <person name="Manning G."/>
            <person name="Degnan B.M."/>
            <person name="Rokhsar D.S."/>
        </authorList>
    </citation>
    <scope>NUCLEOTIDE SEQUENCE [LARGE SCALE GENOMIC DNA]</scope>
</reference>
<dbReference type="Pfam" id="PF12796">
    <property type="entry name" value="Ank_2"/>
    <property type="match status" value="1"/>
</dbReference>
<name>A0A1X7U0A5_AMPQE</name>
<protein>
    <submittedName>
        <fullName evidence="4">Uncharacterized protein</fullName>
    </submittedName>
</protein>
<accession>A0A1X7U0A5</accession>
<dbReference type="SMART" id="SM00248">
    <property type="entry name" value="ANK"/>
    <property type="match status" value="3"/>
</dbReference>
<dbReference type="PANTHER" id="PTHR24198:SF165">
    <property type="entry name" value="ANKYRIN REPEAT-CONTAINING PROTEIN-RELATED"/>
    <property type="match status" value="1"/>
</dbReference>
<dbReference type="PROSITE" id="PS50297">
    <property type="entry name" value="ANK_REP_REGION"/>
    <property type="match status" value="2"/>
</dbReference>
<dbReference type="GO" id="GO:0005737">
    <property type="term" value="C:cytoplasm"/>
    <property type="evidence" value="ECO:0007669"/>
    <property type="project" value="TreeGrafter"/>
</dbReference>
<evidence type="ECO:0000313" key="5">
    <source>
        <dbReference type="Proteomes" id="UP000007879"/>
    </source>
</evidence>
<evidence type="ECO:0000256" key="3">
    <source>
        <dbReference type="PROSITE-ProRule" id="PRU00023"/>
    </source>
</evidence>
<reference evidence="4" key="2">
    <citation type="submission" date="2017-05" db="UniProtKB">
        <authorList>
            <consortium name="EnsemblMetazoa"/>
        </authorList>
    </citation>
    <scope>IDENTIFICATION</scope>
</reference>
<feature type="repeat" description="ANK" evidence="3">
    <location>
        <begin position="113"/>
        <end position="145"/>
    </location>
</feature>
<dbReference type="InParanoid" id="A0A1X7U0A5"/>
<dbReference type="EnsemblMetazoa" id="XM_003389271.2">
    <property type="protein sequence ID" value="XP_003389319.1"/>
    <property type="gene ID" value="LOC100636168"/>
</dbReference>
<dbReference type="SUPFAM" id="SSF48403">
    <property type="entry name" value="Ankyrin repeat"/>
    <property type="match status" value="1"/>
</dbReference>
<dbReference type="Gene3D" id="1.25.40.20">
    <property type="entry name" value="Ankyrin repeat-containing domain"/>
    <property type="match status" value="2"/>
</dbReference>
<dbReference type="PANTHER" id="PTHR24198">
    <property type="entry name" value="ANKYRIN REPEAT AND PROTEIN KINASE DOMAIN-CONTAINING PROTEIN"/>
    <property type="match status" value="1"/>
</dbReference>
<feature type="repeat" description="ANK" evidence="3">
    <location>
        <begin position="146"/>
        <end position="178"/>
    </location>
</feature>
<dbReference type="eggNOG" id="KOG0512">
    <property type="taxonomic scope" value="Eukaryota"/>
</dbReference>
<dbReference type="OrthoDB" id="19174at2759"/>
<evidence type="ECO:0000313" key="4">
    <source>
        <dbReference type="EnsemblMetazoa" id="Aqu2.1.21114_001"/>
    </source>
</evidence>
<dbReference type="InterPro" id="IPR036770">
    <property type="entry name" value="Ankyrin_rpt-contain_sf"/>
</dbReference>
<evidence type="ECO:0000256" key="2">
    <source>
        <dbReference type="ARBA" id="ARBA00023043"/>
    </source>
</evidence>
<dbReference type="PRINTS" id="PR01415">
    <property type="entry name" value="ANKYRIN"/>
</dbReference>
<keyword evidence="1" id="KW-0677">Repeat</keyword>
<dbReference type="Pfam" id="PF00023">
    <property type="entry name" value="Ank"/>
    <property type="match status" value="1"/>
</dbReference>
<gene>
    <name evidence="4" type="primary">100636168</name>
</gene>
<keyword evidence="2 3" id="KW-0040">ANK repeat</keyword>
<dbReference type="Proteomes" id="UP000007879">
    <property type="component" value="Unassembled WGS sequence"/>
</dbReference>
<organism evidence="4">
    <name type="scientific">Amphimedon queenslandica</name>
    <name type="common">Sponge</name>
    <dbReference type="NCBI Taxonomy" id="400682"/>
    <lineage>
        <taxon>Eukaryota</taxon>
        <taxon>Metazoa</taxon>
        <taxon>Porifera</taxon>
        <taxon>Demospongiae</taxon>
        <taxon>Heteroscleromorpha</taxon>
        <taxon>Haplosclerida</taxon>
        <taxon>Niphatidae</taxon>
        <taxon>Amphimedon</taxon>
    </lineage>
</organism>
<dbReference type="PROSITE" id="PS50088">
    <property type="entry name" value="ANK_REPEAT"/>
    <property type="match status" value="2"/>
</dbReference>
<dbReference type="AlphaFoldDB" id="A0A1X7U0A5"/>
<sequence length="243" mass="26630">MAAIGGGSLSIVSAEDEGVWDSMAVMAAESWNKGSADELGSITREDLLPQGVDIKSLTRESAGDKFLTAAQTGLTDVLKELYKTFKKEQRKDDNTSTENKEGENWLLHYKDEDGYTALHRASYNGHLDTVQYLLSIGADLHSTTNDGWTPLHSAARWNKVAIVSLLLQNGARINALTNGNQTPLHLASCNGVAKETIECLLLEEDCDLSVCNDKGETAQELAQSYGKHSYLFEMRDESIECII</sequence>
<dbReference type="KEGG" id="aqu:100636168"/>
<dbReference type="STRING" id="400682.A0A1X7U0A5"/>
<keyword evidence="5" id="KW-1185">Reference proteome</keyword>
<proteinExistence type="predicted"/>
<dbReference type="InterPro" id="IPR002110">
    <property type="entry name" value="Ankyrin_rpt"/>
</dbReference>